<organism evidence="5 6">
    <name type="scientific">Pelotomaculum propionicicum</name>
    <dbReference type="NCBI Taxonomy" id="258475"/>
    <lineage>
        <taxon>Bacteria</taxon>
        <taxon>Bacillati</taxon>
        <taxon>Bacillota</taxon>
        <taxon>Clostridia</taxon>
        <taxon>Eubacteriales</taxon>
        <taxon>Desulfotomaculaceae</taxon>
        <taxon>Pelotomaculum</taxon>
    </lineage>
</organism>
<evidence type="ECO:0000256" key="3">
    <source>
        <dbReference type="PROSITE-ProRule" id="PRU10038"/>
    </source>
</evidence>
<feature type="domain" description="Alpha/beta hydrolase fold-3" evidence="4">
    <location>
        <begin position="83"/>
        <end position="245"/>
    </location>
</feature>
<evidence type="ECO:0000256" key="2">
    <source>
        <dbReference type="ARBA" id="ARBA00022801"/>
    </source>
</evidence>
<dbReference type="Proteomes" id="UP000297597">
    <property type="component" value="Unassembled WGS sequence"/>
</dbReference>
<feature type="active site" evidence="3">
    <location>
        <position position="157"/>
    </location>
</feature>
<dbReference type="InterPro" id="IPR050300">
    <property type="entry name" value="GDXG_lipolytic_enzyme"/>
</dbReference>
<dbReference type="Pfam" id="PF07859">
    <property type="entry name" value="Abhydrolase_3"/>
    <property type="match status" value="1"/>
</dbReference>
<dbReference type="SUPFAM" id="SSF53474">
    <property type="entry name" value="alpha/beta-Hydrolases"/>
    <property type="match status" value="1"/>
</dbReference>
<dbReference type="PANTHER" id="PTHR48081">
    <property type="entry name" value="AB HYDROLASE SUPERFAMILY PROTEIN C4A8.06C"/>
    <property type="match status" value="1"/>
</dbReference>
<name>A0A4Y7RCI4_9FIRM</name>
<dbReference type="GO" id="GO:0016787">
    <property type="term" value="F:hydrolase activity"/>
    <property type="evidence" value="ECO:0007669"/>
    <property type="project" value="UniProtKB-KW"/>
</dbReference>
<evidence type="ECO:0000313" key="5">
    <source>
        <dbReference type="EMBL" id="TEB06469.1"/>
    </source>
</evidence>
<dbReference type="OrthoDB" id="9815425at2"/>
<dbReference type="PROSITE" id="PS01174">
    <property type="entry name" value="LIPASE_GDXG_SER"/>
    <property type="match status" value="1"/>
</dbReference>
<dbReference type="PANTHER" id="PTHR48081:SF8">
    <property type="entry name" value="ALPHA_BETA HYDROLASE FOLD-3 DOMAIN-CONTAINING PROTEIN-RELATED"/>
    <property type="match status" value="1"/>
</dbReference>
<sequence length="250" mass="26949">MPSLKSRLFCFMLNNSHLLRFQLKKRKTAWDFNTSIPLFRQECEKGAARFGKLPGGIKIEPLTINGIKAEWLLPAGAVQDKTIFFIHGGGYVSGSCSDHRAPVAKFVKGSGIRALLFEYRLAPEHPFPAAMEDTLKAYCWLLEQGVASDHVVFAGDSAGGGLVLATLLALKDKGLPLPAAAVALSPWTDLKLTGESHRTNAGVCLSPPGMSAVCSKYYAGGNDPGLPYISPLYGDLRGLPPTLIYDETTL</sequence>
<dbReference type="EC" id="3.1.1.-" evidence="5"/>
<proteinExistence type="inferred from homology"/>
<evidence type="ECO:0000256" key="1">
    <source>
        <dbReference type="ARBA" id="ARBA00010515"/>
    </source>
</evidence>
<reference evidence="5 6" key="1">
    <citation type="journal article" date="2018" name="Environ. Microbiol.">
        <title>Novel energy conservation strategies and behaviour of Pelotomaculum schinkii driving syntrophic propionate catabolism.</title>
        <authorList>
            <person name="Hidalgo-Ahumada C.A.P."/>
            <person name="Nobu M.K."/>
            <person name="Narihiro T."/>
            <person name="Tamaki H."/>
            <person name="Liu W.T."/>
            <person name="Kamagata Y."/>
            <person name="Stams A.J.M."/>
            <person name="Imachi H."/>
            <person name="Sousa D.Z."/>
        </authorList>
    </citation>
    <scope>NUCLEOTIDE SEQUENCE [LARGE SCALE GENOMIC DNA]</scope>
    <source>
        <strain evidence="5 6">MGP</strain>
    </source>
</reference>
<gene>
    <name evidence="5" type="primary">lipR</name>
    <name evidence="5" type="ORF">Pmgp_03707</name>
</gene>
<dbReference type="InterPro" id="IPR029058">
    <property type="entry name" value="AB_hydrolase_fold"/>
</dbReference>
<dbReference type="Gene3D" id="3.40.50.1820">
    <property type="entry name" value="alpha/beta hydrolase"/>
    <property type="match status" value="1"/>
</dbReference>
<evidence type="ECO:0000259" key="4">
    <source>
        <dbReference type="Pfam" id="PF07859"/>
    </source>
</evidence>
<dbReference type="InterPro" id="IPR013094">
    <property type="entry name" value="AB_hydrolase_3"/>
</dbReference>
<protein>
    <submittedName>
        <fullName evidence="5">Putative acetyl-hydrolase LipR</fullName>
        <ecNumber evidence="5">3.1.1.-</ecNumber>
    </submittedName>
</protein>
<dbReference type="InterPro" id="IPR033140">
    <property type="entry name" value="Lipase_GDXG_put_SER_AS"/>
</dbReference>
<evidence type="ECO:0000313" key="6">
    <source>
        <dbReference type="Proteomes" id="UP000297597"/>
    </source>
</evidence>
<dbReference type="AlphaFoldDB" id="A0A4Y7RCI4"/>
<keyword evidence="2 5" id="KW-0378">Hydrolase</keyword>
<dbReference type="EMBL" id="QFFZ01000088">
    <property type="protein sequence ID" value="TEB06469.1"/>
    <property type="molecule type" value="Genomic_DNA"/>
</dbReference>
<accession>A0A4Y7RCI4</accession>
<keyword evidence="6" id="KW-1185">Reference proteome</keyword>
<comment type="similarity">
    <text evidence="1">Belongs to the 'GDXG' lipolytic enzyme family.</text>
</comment>
<comment type="caution">
    <text evidence="5">The sequence shown here is derived from an EMBL/GenBank/DDBJ whole genome shotgun (WGS) entry which is preliminary data.</text>
</comment>